<sequence>MTKKTKICLLVCITLSLFLLIPSAGAYEITPINPTVGEEIIVTGNSPTSSVPAKIVFTKTVPVEDGEYLYYVGKVAIPEGPNKFIVEASNVEDLEVKTKLMFWLTAGHPSATDGKASYSMSNVPKGSLLHKTNRHSPA</sequence>
<evidence type="ECO:0000313" key="3">
    <source>
        <dbReference type="Proteomes" id="UP001185015"/>
    </source>
</evidence>
<gene>
    <name evidence="2" type="ORF">J2750_000857</name>
</gene>
<organism evidence="2 3">
    <name type="scientific">Methanococcoides alaskense</name>
    <dbReference type="NCBI Taxonomy" id="325778"/>
    <lineage>
        <taxon>Archaea</taxon>
        <taxon>Methanobacteriati</taxon>
        <taxon>Methanobacteriota</taxon>
        <taxon>Stenosarchaea group</taxon>
        <taxon>Methanomicrobia</taxon>
        <taxon>Methanosarcinales</taxon>
        <taxon>Methanosarcinaceae</taxon>
        <taxon>Methanococcoides</taxon>
    </lineage>
</organism>
<dbReference type="EMBL" id="JAVDQI010000002">
    <property type="protein sequence ID" value="MDR6222412.1"/>
    <property type="molecule type" value="Genomic_DNA"/>
</dbReference>
<accession>A0AA90ZBV1</accession>
<proteinExistence type="predicted"/>
<name>A0AA90ZBV1_9EURY</name>
<dbReference type="Proteomes" id="UP001185015">
    <property type="component" value="Unassembled WGS sequence"/>
</dbReference>
<comment type="caution">
    <text evidence="2">The sequence shown here is derived from an EMBL/GenBank/DDBJ whole genome shotgun (WGS) entry which is preliminary data.</text>
</comment>
<evidence type="ECO:0000256" key="1">
    <source>
        <dbReference type="SAM" id="MobiDB-lite"/>
    </source>
</evidence>
<feature type="region of interest" description="Disordered" evidence="1">
    <location>
        <begin position="112"/>
        <end position="138"/>
    </location>
</feature>
<keyword evidence="3" id="KW-1185">Reference proteome</keyword>
<dbReference type="RefSeq" id="WP_270095803.1">
    <property type="nucleotide sequence ID" value="NZ_JAQFFK010000002.1"/>
</dbReference>
<evidence type="ECO:0000313" key="2">
    <source>
        <dbReference type="EMBL" id="MDR6222412.1"/>
    </source>
</evidence>
<dbReference type="AlphaFoldDB" id="A0AA90ZBV1"/>
<protein>
    <submittedName>
        <fullName evidence="2">Uncharacterized protein</fullName>
    </submittedName>
</protein>
<reference evidence="2 3" key="1">
    <citation type="submission" date="2023-07" db="EMBL/GenBank/DDBJ databases">
        <title>Genomic Encyclopedia of Type Strains, Phase IV (KMG-IV): sequencing the most valuable type-strain genomes for metagenomic binning, comparative biology and taxonomic classification.</title>
        <authorList>
            <person name="Goeker M."/>
        </authorList>
    </citation>
    <scope>NUCLEOTIDE SEQUENCE [LARGE SCALE GENOMIC DNA]</scope>
    <source>
        <strain evidence="2 3">DSM 17273</strain>
    </source>
</reference>